<evidence type="ECO:0000313" key="5">
    <source>
        <dbReference type="EMBL" id="KIY63533.1"/>
    </source>
</evidence>
<gene>
    <name evidence="5" type="ORF">CYLTODRAFT_426023</name>
</gene>
<dbReference type="SUPFAM" id="SSF50044">
    <property type="entry name" value="SH3-domain"/>
    <property type="match status" value="1"/>
</dbReference>
<dbReference type="PANTHER" id="PTHR45929">
    <property type="entry name" value="JAK PATHWAY SIGNAL TRANSDUCTION ADAPTOR MOLECULE"/>
    <property type="match status" value="1"/>
</dbReference>
<dbReference type="InterPro" id="IPR050670">
    <property type="entry name" value="STAM"/>
</dbReference>
<dbReference type="OrthoDB" id="5983572at2759"/>
<dbReference type="InterPro" id="IPR001452">
    <property type="entry name" value="SH3_domain"/>
</dbReference>
<dbReference type="PANTHER" id="PTHR45929:SF7">
    <property type="entry name" value="LAS SEVENTEEN-BINDING PROTEIN 1"/>
    <property type="match status" value="1"/>
</dbReference>
<feature type="region of interest" description="Disordered" evidence="3">
    <location>
        <begin position="142"/>
        <end position="214"/>
    </location>
</feature>
<evidence type="ECO:0000259" key="4">
    <source>
        <dbReference type="PROSITE" id="PS50002"/>
    </source>
</evidence>
<feature type="compositionally biased region" description="Low complexity" evidence="3">
    <location>
        <begin position="157"/>
        <end position="174"/>
    </location>
</feature>
<proteinExistence type="predicted"/>
<dbReference type="AlphaFoldDB" id="A0A0D7AYU7"/>
<sequence length="241" mass="24905">MSNDALLAHIVAQTQANVDFLVQNNYVTQADAGGILRKLNALSSPPTKTSYMPAPPVAMPSPVPSQRAVPPPPPPPAPAAPAGVTAKALWDYNADGSDGDDLSFSAGDIITIVKEDDEDWWTGEIHGRRGLFPTNYVEKIAAPPARNLPPPLGSRQVPSWASSSSSPSSSPVPANEKPVYKPFMASHRDAPSTTPNSVGLQQGGGEKTKSKYGSQLKSAAVGGVGFGAGSAIGGGLVRAIF</sequence>
<dbReference type="FunFam" id="2.30.30.40:FF:000072">
    <property type="entry name" value="Unconventional Myosin IB"/>
    <property type="match status" value="1"/>
</dbReference>
<feature type="domain" description="SH3" evidence="4">
    <location>
        <begin position="81"/>
        <end position="142"/>
    </location>
</feature>
<feature type="compositionally biased region" description="Polar residues" evidence="3">
    <location>
        <begin position="191"/>
        <end position="200"/>
    </location>
</feature>
<evidence type="ECO:0000256" key="3">
    <source>
        <dbReference type="SAM" id="MobiDB-lite"/>
    </source>
</evidence>
<feature type="compositionally biased region" description="Pro residues" evidence="3">
    <location>
        <begin position="59"/>
        <end position="79"/>
    </location>
</feature>
<feature type="region of interest" description="Disordered" evidence="3">
    <location>
        <begin position="59"/>
        <end position="82"/>
    </location>
</feature>
<dbReference type="PRINTS" id="PR00499">
    <property type="entry name" value="P67PHOX"/>
</dbReference>
<dbReference type="PROSITE" id="PS50002">
    <property type="entry name" value="SH3"/>
    <property type="match status" value="1"/>
</dbReference>
<accession>A0A0D7AYU7</accession>
<name>A0A0D7AYU7_9AGAR</name>
<keyword evidence="6" id="KW-1185">Reference proteome</keyword>
<dbReference type="Pfam" id="PF14604">
    <property type="entry name" value="SH3_9"/>
    <property type="match status" value="1"/>
</dbReference>
<dbReference type="SMART" id="SM00326">
    <property type="entry name" value="SH3"/>
    <property type="match status" value="1"/>
</dbReference>
<protein>
    <submittedName>
        <fullName evidence="5">SH3-domain-containing protein</fullName>
    </submittedName>
</protein>
<dbReference type="InterPro" id="IPR036028">
    <property type="entry name" value="SH3-like_dom_sf"/>
</dbReference>
<dbReference type="EMBL" id="KN880689">
    <property type="protein sequence ID" value="KIY63533.1"/>
    <property type="molecule type" value="Genomic_DNA"/>
</dbReference>
<evidence type="ECO:0000256" key="2">
    <source>
        <dbReference type="PROSITE-ProRule" id="PRU00192"/>
    </source>
</evidence>
<organism evidence="5 6">
    <name type="scientific">Cylindrobasidium torrendii FP15055 ss-10</name>
    <dbReference type="NCBI Taxonomy" id="1314674"/>
    <lineage>
        <taxon>Eukaryota</taxon>
        <taxon>Fungi</taxon>
        <taxon>Dikarya</taxon>
        <taxon>Basidiomycota</taxon>
        <taxon>Agaricomycotina</taxon>
        <taxon>Agaricomycetes</taxon>
        <taxon>Agaricomycetidae</taxon>
        <taxon>Agaricales</taxon>
        <taxon>Marasmiineae</taxon>
        <taxon>Physalacriaceae</taxon>
        <taxon>Cylindrobasidium</taxon>
    </lineage>
</organism>
<dbReference type="STRING" id="1314674.A0A0D7AYU7"/>
<evidence type="ECO:0000313" key="6">
    <source>
        <dbReference type="Proteomes" id="UP000054007"/>
    </source>
</evidence>
<evidence type="ECO:0000256" key="1">
    <source>
        <dbReference type="ARBA" id="ARBA00022443"/>
    </source>
</evidence>
<dbReference type="Proteomes" id="UP000054007">
    <property type="component" value="Unassembled WGS sequence"/>
</dbReference>
<dbReference type="PRINTS" id="PR00452">
    <property type="entry name" value="SH3DOMAIN"/>
</dbReference>
<keyword evidence="1 2" id="KW-0728">SH3 domain</keyword>
<dbReference type="Gene3D" id="2.30.30.40">
    <property type="entry name" value="SH3 Domains"/>
    <property type="match status" value="1"/>
</dbReference>
<reference evidence="5 6" key="1">
    <citation type="journal article" date="2015" name="Fungal Genet. Biol.">
        <title>Evolution of novel wood decay mechanisms in Agaricales revealed by the genome sequences of Fistulina hepatica and Cylindrobasidium torrendii.</title>
        <authorList>
            <person name="Floudas D."/>
            <person name="Held B.W."/>
            <person name="Riley R."/>
            <person name="Nagy L.G."/>
            <person name="Koehler G."/>
            <person name="Ransdell A.S."/>
            <person name="Younus H."/>
            <person name="Chow J."/>
            <person name="Chiniquy J."/>
            <person name="Lipzen A."/>
            <person name="Tritt A."/>
            <person name="Sun H."/>
            <person name="Haridas S."/>
            <person name="LaButti K."/>
            <person name="Ohm R.A."/>
            <person name="Kues U."/>
            <person name="Blanchette R.A."/>
            <person name="Grigoriev I.V."/>
            <person name="Minto R.E."/>
            <person name="Hibbett D.S."/>
        </authorList>
    </citation>
    <scope>NUCLEOTIDE SEQUENCE [LARGE SCALE GENOMIC DNA]</scope>
    <source>
        <strain evidence="5 6">FP15055 ss-10</strain>
    </source>
</reference>